<dbReference type="Proteomes" id="UP001642409">
    <property type="component" value="Unassembled WGS sequence"/>
</dbReference>
<name>A0AA86TXI7_9EUKA</name>
<evidence type="ECO:0000313" key="3">
    <source>
        <dbReference type="Proteomes" id="UP001642409"/>
    </source>
</evidence>
<reference evidence="2 3" key="2">
    <citation type="submission" date="2024-07" db="EMBL/GenBank/DDBJ databases">
        <authorList>
            <person name="Akdeniz Z."/>
        </authorList>
    </citation>
    <scope>NUCLEOTIDE SEQUENCE [LARGE SCALE GENOMIC DNA]</scope>
</reference>
<evidence type="ECO:0000313" key="2">
    <source>
        <dbReference type="EMBL" id="CAL6080988.1"/>
    </source>
</evidence>
<organism evidence="1">
    <name type="scientific">Hexamita inflata</name>
    <dbReference type="NCBI Taxonomy" id="28002"/>
    <lineage>
        <taxon>Eukaryota</taxon>
        <taxon>Metamonada</taxon>
        <taxon>Diplomonadida</taxon>
        <taxon>Hexamitidae</taxon>
        <taxon>Hexamitinae</taxon>
        <taxon>Hexamita</taxon>
    </lineage>
</organism>
<dbReference type="EMBL" id="CAXDID020000350">
    <property type="protein sequence ID" value="CAL6080988.1"/>
    <property type="molecule type" value="Genomic_DNA"/>
</dbReference>
<protein>
    <submittedName>
        <fullName evidence="2">Hypothetical_protein</fullName>
    </submittedName>
</protein>
<comment type="caution">
    <text evidence="1">The sequence shown here is derived from an EMBL/GenBank/DDBJ whole genome shotgun (WGS) entry which is preliminary data.</text>
</comment>
<dbReference type="AlphaFoldDB" id="A0AA86TXI7"/>
<dbReference type="EMBL" id="CATOUU010000519">
    <property type="protein sequence ID" value="CAI9932589.1"/>
    <property type="molecule type" value="Genomic_DNA"/>
</dbReference>
<accession>A0AA86TXI7</accession>
<proteinExistence type="predicted"/>
<sequence>MPNPGKRKQQFKMDVHLRNILHYALNGGTLTIKQVIAMGISKTWTYEIKKDTALLQFSTTNNIIIRSLNIFTSKFIVYNSDFSKILDITQNKLFSSQLVDDLIYKIHSHNIVQICKLQSSLYQIIV</sequence>
<gene>
    <name evidence="1" type="ORF">HINF_LOCUS20234</name>
    <name evidence="2" type="ORF">HINF_LOCUS60126</name>
</gene>
<evidence type="ECO:0000313" key="1">
    <source>
        <dbReference type="EMBL" id="CAI9932589.1"/>
    </source>
</evidence>
<reference evidence="1" key="1">
    <citation type="submission" date="2023-06" db="EMBL/GenBank/DDBJ databases">
        <authorList>
            <person name="Kurt Z."/>
        </authorList>
    </citation>
    <scope>NUCLEOTIDE SEQUENCE</scope>
</reference>
<keyword evidence="3" id="KW-1185">Reference proteome</keyword>